<organism evidence="1 2">
    <name type="scientific">Melia azedarach</name>
    <name type="common">Chinaberry tree</name>
    <dbReference type="NCBI Taxonomy" id="155640"/>
    <lineage>
        <taxon>Eukaryota</taxon>
        <taxon>Viridiplantae</taxon>
        <taxon>Streptophyta</taxon>
        <taxon>Embryophyta</taxon>
        <taxon>Tracheophyta</taxon>
        <taxon>Spermatophyta</taxon>
        <taxon>Magnoliopsida</taxon>
        <taxon>eudicotyledons</taxon>
        <taxon>Gunneridae</taxon>
        <taxon>Pentapetalae</taxon>
        <taxon>rosids</taxon>
        <taxon>malvids</taxon>
        <taxon>Sapindales</taxon>
        <taxon>Meliaceae</taxon>
        <taxon>Melia</taxon>
    </lineage>
</organism>
<evidence type="ECO:0000313" key="2">
    <source>
        <dbReference type="Proteomes" id="UP001164539"/>
    </source>
</evidence>
<sequence length="281" mass="31170">MQTSVIMADESIGSSATPNDIARGSTNALLLTQDEVSGSEGSVAQVTNATREVEVADNFHAQYNEIPAPAQDVRDVPPQAQRILFLDNRVAFTTIEETTPMLIDCCSSKTYHHIVDDTNAIISDLHATIQQVDAAEFSQQLMRSQCPSLFVKYQAYLSLLLPSSIRCHGRAQQGCIRWDGLYMRSSSFSQLLLQVGGNLSVFFFFISFFISFFLRSSHMFQVIPMWKFALLSVDVKKTSSMARLGFNKALGLASQVLLMYILAHVGYQALTLFHIHAEVVG</sequence>
<dbReference type="EMBL" id="CM051398">
    <property type="protein sequence ID" value="KAJ4718755.1"/>
    <property type="molecule type" value="Genomic_DNA"/>
</dbReference>
<accession>A0ACC1Y843</accession>
<gene>
    <name evidence="1" type="ORF">OWV82_010399</name>
</gene>
<evidence type="ECO:0000313" key="1">
    <source>
        <dbReference type="EMBL" id="KAJ4718755.1"/>
    </source>
</evidence>
<keyword evidence="2" id="KW-1185">Reference proteome</keyword>
<name>A0ACC1Y843_MELAZ</name>
<comment type="caution">
    <text evidence="1">The sequence shown here is derived from an EMBL/GenBank/DDBJ whole genome shotgun (WGS) entry which is preliminary data.</text>
</comment>
<dbReference type="Proteomes" id="UP001164539">
    <property type="component" value="Chromosome 5"/>
</dbReference>
<proteinExistence type="predicted"/>
<protein>
    <submittedName>
        <fullName evidence="1">Uncharacterized protein</fullName>
    </submittedName>
</protein>
<reference evidence="1 2" key="1">
    <citation type="journal article" date="2023" name="Science">
        <title>Complex scaffold remodeling in plant triterpene biosynthesis.</title>
        <authorList>
            <person name="De La Pena R."/>
            <person name="Hodgson H."/>
            <person name="Liu J.C."/>
            <person name="Stephenson M.J."/>
            <person name="Martin A.C."/>
            <person name="Owen C."/>
            <person name="Harkess A."/>
            <person name="Leebens-Mack J."/>
            <person name="Jimenez L.E."/>
            <person name="Osbourn A."/>
            <person name="Sattely E.S."/>
        </authorList>
    </citation>
    <scope>NUCLEOTIDE SEQUENCE [LARGE SCALE GENOMIC DNA]</scope>
    <source>
        <strain evidence="2">cv. JPN11</strain>
        <tissue evidence="1">Leaf</tissue>
    </source>
</reference>